<gene>
    <name evidence="1" type="ORF">METZ01_LOCUS177509</name>
</gene>
<protein>
    <submittedName>
        <fullName evidence="1">Uncharacterized protein</fullName>
    </submittedName>
</protein>
<proteinExistence type="predicted"/>
<reference evidence="1" key="1">
    <citation type="submission" date="2018-05" db="EMBL/GenBank/DDBJ databases">
        <authorList>
            <person name="Lanie J.A."/>
            <person name="Ng W.-L."/>
            <person name="Kazmierczak K.M."/>
            <person name="Andrzejewski T.M."/>
            <person name="Davidsen T.M."/>
            <person name="Wayne K.J."/>
            <person name="Tettelin H."/>
            <person name="Glass J.I."/>
            <person name="Rusch D."/>
            <person name="Podicherti R."/>
            <person name="Tsui H.-C.T."/>
            <person name="Winkler M.E."/>
        </authorList>
    </citation>
    <scope>NUCLEOTIDE SEQUENCE</scope>
</reference>
<sequence>MLNKWTEVLVKAESKKDMTYAFNFKNQQGQMVWGSRVRPLPHATQFLAGCGLKKYKDYDFTADKTTGEYCYTFKDDEYATLFSLWFTKDSPQSQYSKHQQHTCPECGTIF</sequence>
<evidence type="ECO:0000313" key="1">
    <source>
        <dbReference type="EMBL" id="SVB24655.1"/>
    </source>
</evidence>
<accession>A0A382CEY0</accession>
<dbReference type="AlphaFoldDB" id="A0A382CEY0"/>
<dbReference type="EMBL" id="UINC01034192">
    <property type="protein sequence ID" value="SVB24655.1"/>
    <property type="molecule type" value="Genomic_DNA"/>
</dbReference>
<organism evidence="1">
    <name type="scientific">marine metagenome</name>
    <dbReference type="NCBI Taxonomy" id="408172"/>
    <lineage>
        <taxon>unclassified sequences</taxon>
        <taxon>metagenomes</taxon>
        <taxon>ecological metagenomes</taxon>
    </lineage>
</organism>
<name>A0A382CEY0_9ZZZZ</name>